<evidence type="ECO:0000256" key="3">
    <source>
        <dbReference type="SAM" id="MobiDB-lite"/>
    </source>
</evidence>
<organism evidence="5 6">
    <name type="scientific">Hyphomicrobium denitrificans (strain ATCC 51888 / DSM 1869 / NCIMB 11706 / TK 0415)</name>
    <dbReference type="NCBI Taxonomy" id="582899"/>
    <lineage>
        <taxon>Bacteria</taxon>
        <taxon>Pseudomonadati</taxon>
        <taxon>Pseudomonadota</taxon>
        <taxon>Alphaproteobacteria</taxon>
        <taxon>Hyphomicrobiales</taxon>
        <taxon>Hyphomicrobiaceae</taxon>
        <taxon>Hyphomicrobium</taxon>
    </lineage>
</organism>
<dbReference type="GO" id="GO:0046872">
    <property type="term" value="F:metal ion binding"/>
    <property type="evidence" value="ECO:0007669"/>
    <property type="project" value="UniProtKB-UniRule"/>
</dbReference>
<dbReference type="InterPro" id="IPR007197">
    <property type="entry name" value="rSAM"/>
</dbReference>
<evidence type="ECO:0000256" key="2">
    <source>
        <dbReference type="RuleBase" id="RU364116"/>
    </source>
</evidence>
<dbReference type="eggNOG" id="COG0635">
    <property type="taxonomic scope" value="Bacteria"/>
</dbReference>
<dbReference type="NCBIfam" id="TIGR00539">
    <property type="entry name" value="hemN_rel"/>
    <property type="match status" value="1"/>
</dbReference>
<keyword evidence="2" id="KW-0349">Heme</keyword>
<dbReference type="Pfam" id="PF06969">
    <property type="entry name" value="HemN_C"/>
    <property type="match status" value="1"/>
</dbReference>
<protein>
    <recommendedName>
        <fullName evidence="2">Heme chaperone HemW</fullName>
    </recommendedName>
</protein>
<dbReference type="HOGENOM" id="CLU_027579_0_1_5"/>
<feature type="domain" description="Radical SAM core" evidence="4">
    <location>
        <begin position="46"/>
        <end position="282"/>
    </location>
</feature>
<keyword evidence="2" id="KW-0479">Metal-binding</keyword>
<comment type="function">
    <text evidence="2">Probably acts as a heme chaperone, transferring heme to an unknown acceptor. Binds one molecule of heme per monomer, possibly covalently. Binds 1 [4Fe-4S] cluster. The cluster is coordinated with 3 cysteines and an exchangeable S-adenosyl-L-methionine.</text>
</comment>
<dbReference type="KEGG" id="hdn:Hden_3391"/>
<dbReference type="SFLD" id="SFLDF00562">
    <property type="entry name" value="HemN-like__clustered_with_heat"/>
    <property type="match status" value="1"/>
</dbReference>
<keyword evidence="2" id="KW-0411">Iron-sulfur</keyword>
<keyword evidence="2" id="KW-0949">S-adenosyl-L-methionine</keyword>
<dbReference type="GO" id="GO:0006779">
    <property type="term" value="P:porphyrin-containing compound biosynthetic process"/>
    <property type="evidence" value="ECO:0007669"/>
    <property type="project" value="InterPro"/>
</dbReference>
<dbReference type="PANTHER" id="PTHR13932:SF5">
    <property type="entry name" value="RADICAL S-ADENOSYL METHIONINE DOMAIN-CONTAINING PROTEIN 1, MITOCHONDRIAL"/>
    <property type="match status" value="1"/>
</dbReference>
<dbReference type="SFLD" id="SFLDF00288">
    <property type="entry name" value="HemN-like__clustered_with_nucl"/>
    <property type="match status" value="1"/>
</dbReference>
<dbReference type="SUPFAM" id="SSF102114">
    <property type="entry name" value="Radical SAM enzymes"/>
    <property type="match status" value="1"/>
</dbReference>
<dbReference type="STRING" id="582899.Hden_3391"/>
<dbReference type="InterPro" id="IPR058240">
    <property type="entry name" value="rSAM_sf"/>
</dbReference>
<dbReference type="Pfam" id="PF04055">
    <property type="entry name" value="Radical_SAM"/>
    <property type="match status" value="1"/>
</dbReference>
<evidence type="ECO:0000313" key="6">
    <source>
        <dbReference type="Proteomes" id="UP000002033"/>
    </source>
</evidence>
<dbReference type="InterPro" id="IPR034505">
    <property type="entry name" value="Coproporphyrinogen-III_oxidase"/>
</dbReference>
<evidence type="ECO:0000313" key="5">
    <source>
        <dbReference type="EMBL" id="ADJ25184.1"/>
    </source>
</evidence>
<dbReference type="Gene3D" id="3.30.750.200">
    <property type="match status" value="1"/>
</dbReference>
<dbReference type="OrthoDB" id="9808022at2"/>
<feature type="compositionally biased region" description="Basic and acidic residues" evidence="3">
    <location>
        <begin position="18"/>
        <end position="30"/>
    </location>
</feature>
<dbReference type="PANTHER" id="PTHR13932">
    <property type="entry name" value="COPROPORPHYRINIGEN III OXIDASE"/>
    <property type="match status" value="1"/>
</dbReference>
<gene>
    <name evidence="5" type="ordered locus">Hden_3391</name>
</gene>
<reference evidence="6" key="1">
    <citation type="journal article" date="2011" name="J. Bacteriol.">
        <title>Genome sequences of eight morphologically diverse alphaproteobacteria.</title>
        <authorList>
            <consortium name="US DOE Joint Genome Institute"/>
            <person name="Brown P.J."/>
            <person name="Kysela D.T."/>
            <person name="Buechlein A."/>
            <person name="Hemmerich C."/>
            <person name="Brun Y.V."/>
        </authorList>
    </citation>
    <scope>NUCLEOTIDE SEQUENCE [LARGE SCALE GENOMIC DNA]</scope>
    <source>
        <strain evidence="6">ATCC 51888 / DSM 1869 / NCIB 11706 / TK 0415</strain>
    </source>
</reference>
<evidence type="ECO:0000259" key="4">
    <source>
        <dbReference type="PROSITE" id="PS51918"/>
    </source>
</evidence>
<keyword evidence="2" id="KW-0408">Iron</keyword>
<dbReference type="CDD" id="cd01335">
    <property type="entry name" value="Radical_SAM"/>
    <property type="match status" value="1"/>
</dbReference>
<name>D8JXK3_HYPDA</name>
<dbReference type="GO" id="GO:0005737">
    <property type="term" value="C:cytoplasm"/>
    <property type="evidence" value="ECO:0007669"/>
    <property type="project" value="UniProtKB-SubCell"/>
</dbReference>
<feature type="region of interest" description="Disordered" evidence="3">
    <location>
        <begin position="1"/>
        <end position="44"/>
    </location>
</feature>
<dbReference type="EMBL" id="CP002083">
    <property type="protein sequence ID" value="ADJ25184.1"/>
    <property type="molecule type" value="Genomic_DNA"/>
</dbReference>
<dbReference type="SFLD" id="SFLDG01065">
    <property type="entry name" value="anaerobic_coproporphyrinogen-I"/>
    <property type="match status" value="1"/>
</dbReference>
<dbReference type="Proteomes" id="UP000002033">
    <property type="component" value="Chromosome"/>
</dbReference>
<proteinExistence type="inferred from homology"/>
<dbReference type="InterPro" id="IPR010723">
    <property type="entry name" value="HemN_C"/>
</dbReference>
<dbReference type="SFLD" id="SFLDS00029">
    <property type="entry name" value="Radical_SAM"/>
    <property type="match status" value="1"/>
</dbReference>
<dbReference type="AlphaFoldDB" id="D8JXK3"/>
<keyword evidence="2" id="KW-0143">Chaperone</keyword>
<dbReference type="SMART" id="SM00729">
    <property type="entry name" value="Elp3"/>
    <property type="match status" value="1"/>
</dbReference>
<accession>D8JXK3</accession>
<comment type="subcellular location">
    <subcellularLocation>
        <location evidence="2">Cytoplasm</location>
    </subcellularLocation>
</comment>
<comment type="similarity">
    <text evidence="1">Belongs to the anaerobic coproporphyrinogen-III oxidase family. HemW subfamily.</text>
</comment>
<keyword evidence="6" id="KW-1185">Reference proteome</keyword>
<dbReference type="InterPro" id="IPR006638">
    <property type="entry name" value="Elp3/MiaA/NifB-like_rSAM"/>
</dbReference>
<sequence>MTDALTAPAAISTPDASPQERGEKSERRESSFLTRSKGDLQSSGLRDDAPSFGVYVHWPFCAQKCPYCDFNSHVRFGGWDEARFLAAYVREIDATADLIGARTVSSIFFGGGTPSLMQPATTAAILDHIAKRWTIAPDAEITLEANPNSVEAARFRGFREAGVNRVSIGVQSLRDDELRKLGRIHSVAEAKAALDVAHSTFDRFSFDLIYARPKQTPDAWRAELSEALDLAGDHLSLYQLTIEPDTAYAALHAKGKLVIPDDDAARALYEITDELTAARGLAAYEVSNYARPGSESRHNLLYWRYGEYAGIGAGAHGRIIVKGQRTATVTERNPEAWAERVEASGTGVVESTVLTLEEQADEMLLMGLRLSEGVDLDQLAALGGVRPAAHVVGGLIAMGLLEVVAASSAGRSGVVLAQDDDRDIIRGCAGPGLAPETFAAHVTSPSRIRVTRAGRLVLNAVVAELSKGFVPAAA</sequence>
<keyword evidence="2" id="KW-0004">4Fe-4S</keyword>
<keyword evidence="2" id="KW-0963">Cytoplasm</keyword>
<dbReference type="GO" id="GO:0004109">
    <property type="term" value="F:coproporphyrinogen oxidase activity"/>
    <property type="evidence" value="ECO:0007669"/>
    <property type="project" value="InterPro"/>
</dbReference>
<dbReference type="GO" id="GO:0051539">
    <property type="term" value="F:4 iron, 4 sulfur cluster binding"/>
    <property type="evidence" value="ECO:0007669"/>
    <property type="project" value="UniProtKB-UniRule"/>
</dbReference>
<dbReference type="PROSITE" id="PS51918">
    <property type="entry name" value="RADICAL_SAM"/>
    <property type="match status" value="1"/>
</dbReference>
<dbReference type="InterPro" id="IPR004559">
    <property type="entry name" value="HemW-like"/>
</dbReference>
<evidence type="ECO:0000256" key="1">
    <source>
        <dbReference type="ARBA" id="ARBA00006100"/>
    </source>
</evidence>